<feature type="non-terminal residue" evidence="6">
    <location>
        <position position="1"/>
    </location>
</feature>
<dbReference type="InterPro" id="IPR026983">
    <property type="entry name" value="DHC"/>
</dbReference>
<evidence type="ECO:0000256" key="1">
    <source>
        <dbReference type="SAM" id="Coils"/>
    </source>
</evidence>
<dbReference type="InterPro" id="IPR004273">
    <property type="entry name" value="Dynein_heavy_D6_P-loop"/>
</dbReference>
<evidence type="ECO:0000313" key="7">
    <source>
        <dbReference type="Proteomes" id="UP000789901"/>
    </source>
</evidence>
<dbReference type="Gene3D" id="6.10.140.1060">
    <property type="match status" value="1"/>
</dbReference>
<dbReference type="Gene3D" id="1.20.920.20">
    <property type="match status" value="2"/>
</dbReference>
<dbReference type="Pfam" id="PF12777">
    <property type="entry name" value="MT"/>
    <property type="match status" value="1"/>
</dbReference>
<feature type="domain" description="Dynein heavy chain region D6 P-loop" evidence="2">
    <location>
        <begin position="942"/>
        <end position="1037"/>
    </location>
</feature>
<reference evidence="6 7" key="1">
    <citation type="submission" date="2021-06" db="EMBL/GenBank/DDBJ databases">
        <authorList>
            <person name="Kallberg Y."/>
            <person name="Tangrot J."/>
            <person name="Rosling A."/>
        </authorList>
    </citation>
    <scope>NUCLEOTIDE SEQUENCE [LARGE SCALE GENOMIC DNA]</scope>
    <source>
        <strain evidence="6 7">120-4 pot B 10/14</strain>
    </source>
</reference>
<evidence type="ECO:0000313" key="6">
    <source>
        <dbReference type="EMBL" id="CAG8831848.1"/>
    </source>
</evidence>
<feature type="domain" description="Dynein heavy chain ATP-binding dynein motor region" evidence="5">
    <location>
        <begin position="487"/>
        <end position="706"/>
    </location>
</feature>
<dbReference type="PANTHER" id="PTHR45703">
    <property type="entry name" value="DYNEIN HEAVY CHAIN"/>
    <property type="match status" value="1"/>
</dbReference>
<dbReference type="Gene3D" id="1.10.8.1220">
    <property type="match status" value="1"/>
</dbReference>
<dbReference type="Proteomes" id="UP000789901">
    <property type="component" value="Unassembled WGS sequence"/>
</dbReference>
<comment type="caution">
    <text evidence="6">The sequence shown here is derived from an EMBL/GenBank/DDBJ whole genome shotgun (WGS) entry which is preliminary data.</text>
</comment>
<dbReference type="PANTHER" id="PTHR45703:SF36">
    <property type="entry name" value="DYNEIN HEAVY CHAIN, CYTOPLASMIC"/>
    <property type="match status" value="1"/>
</dbReference>
<dbReference type="InterPro" id="IPR024317">
    <property type="entry name" value="Dynein_heavy_chain_D4_dom"/>
</dbReference>
<dbReference type="EMBL" id="CAJVQB010044367">
    <property type="protein sequence ID" value="CAG8831848.1"/>
    <property type="molecule type" value="Genomic_DNA"/>
</dbReference>
<dbReference type="InterPro" id="IPR027417">
    <property type="entry name" value="P-loop_NTPase"/>
</dbReference>
<name>A0ABN7WGY3_GIGMA</name>
<organism evidence="6 7">
    <name type="scientific">Gigaspora margarita</name>
    <dbReference type="NCBI Taxonomy" id="4874"/>
    <lineage>
        <taxon>Eukaryota</taxon>
        <taxon>Fungi</taxon>
        <taxon>Fungi incertae sedis</taxon>
        <taxon>Mucoromycota</taxon>
        <taxon>Glomeromycotina</taxon>
        <taxon>Glomeromycetes</taxon>
        <taxon>Diversisporales</taxon>
        <taxon>Gigasporaceae</taxon>
        <taxon>Gigaspora</taxon>
    </lineage>
</organism>
<feature type="coiled-coil region" evidence="1">
    <location>
        <begin position="198"/>
        <end position="225"/>
    </location>
</feature>
<evidence type="ECO:0000259" key="5">
    <source>
        <dbReference type="Pfam" id="PF12781"/>
    </source>
</evidence>
<dbReference type="InterPro" id="IPR035706">
    <property type="entry name" value="AAA_9"/>
</dbReference>
<feature type="domain" description="Dynein heavy chain AAA module D4" evidence="4">
    <location>
        <begin position="2"/>
        <end position="106"/>
    </location>
</feature>
<keyword evidence="7" id="KW-1185">Reference proteome</keyword>
<feature type="coiled-coil region" evidence="1">
    <location>
        <begin position="356"/>
        <end position="383"/>
    </location>
</feature>
<gene>
    <name evidence="6" type="ORF">GMARGA_LOCUS30805</name>
</gene>
<sequence length="1038" mass="121623">AFPTLFNRCALDWFGDWSDQAFFQVGMEFTQNLGFDLQTYSAPINFPIVYKLLPLPPTYRSAIVNAFIFVHKSLYEINSKLNKRQGCYNYVTPCHYLDFINHYEQLFNEKCDDFDKQQRHLNIGLDKFKEIASTVDKLRSDLATKNQEIQNKDREANEIFKKLLEDNSEFNECRQVAEKISKTLEVQTKAIEERREVVKEVIKELTNVESAVEDAKNAINGINRLQLIEIYAMNNPPEAVKIAITSVLMVLECTTYTWPTWPEMRYFVRSDNFINSIVQYDTKKMTRTMREKIKSEYLSKFTYNFEIISRANKACGHLVNWIIAQVSYSDILDKFNLIRKETEYLEIQQQLTQQHVESLQQMIMVLEAKIEKYKEECEVLISDRECIKNVMISIKNKVDKNMTLLDRFSSVKEKWVIGSQEFETQMGTIVGDVLLSAAFLAYGGYFDQQYREILIQKWTNHLVEANIQFKLELSLTEYLSSVDDRFSWQANSLPDDDLCTENAIILKRFNRYPLSIDSFGQASSFLMNEFNKDKNFINTSFLDDSFVKHLEDALRFGYRLLVQDAEYFDPILNSILNKEVSRHDDRILIRFRGQDIDVSPSFKLFLLTRNPSVNFSPNVCSRVTFVNFAVTHSNLQSKCLNELLKVHQPDWNQIRTNMVKAQCELKLRQVYLEKSLLQILNEFEGNNLYDFKIFNSLEELSQEVTAIILKVENIDNSMKEITAQYIPLALACSSVFFVMTQMNLLHYFYQFSLEYFYDIFQYVLNKNPNLQNITDANEKFRIIIHDLFKVTLKRVSRTLLRDDYITFAILLSQIKLTENQALKKQIHKYFNQIDGAELESTFDLERFNKIKGIMNLPCFLRLNQHFNENVDEWEQFLKFYAPEKQMPECWVAFLSQPLIIKYFHPDRVIHAIIEIISTAFEPGFSTKTKMDFRSLVIDEVQPTVPIILCSVPGNDASYFVVHLAYELNIKCLSVTMDSCESFFLADQAIAVSIKNGCWVLLKNVHLAVSWLERLEEKLLSMRSNRNFRLFLTMETNTK</sequence>
<dbReference type="Pfam" id="PF12780">
    <property type="entry name" value="AAA_8"/>
    <property type="match status" value="1"/>
</dbReference>
<dbReference type="Gene3D" id="3.40.50.300">
    <property type="entry name" value="P-loop containing nucleotide triphosphate hydrolases"/>
    <property type="match status" value="2"/>
</dbReference>
<dbReference type="InterPro" id="IPR024743">
    <property type="entry name" value="Dynein_HC_stalk"/>
</dbReference>
<evidence type="ECO:0000259" key="4">
    <source>
        <dbReference type="Pfam" id="PF12780"/>
    </source>
</evidence>
<feature type="domain" description="Dynein heavy chain coiled coil stalk" evidence="3">
    <location>
        <begin position="121"/>
        <end position="458"/>
    </location>
</feature>
<protein>
    <submittedName>
        <fullName evidence="6">14097_t:CDS:1</fullName>
    </submittedName>
</protein>
<dbReference type="Pfam" id="PF03028">
    <property type="entry name" value="Dynein_heavy"/>
    <property type="match status" value="1"/>
</dbReference>
<proteinExistence type="predicted"/>
<dbReference type="Pfam" id="PF12781">
    <property type="entry name" value="AAA_9"/>
    <property type="match status" value="1"/>
</dbReference>
<evidence type="ECO:0000259" key="3">
    <source>
        <dbReference type="Pfam" id="PF12777"/>
    </source>
</evidence>
<feature type="non-terminal residue" evidence="6">
    <location>
        <position position="1038"/>
    </location>
</feature>
<accession>A0ABN7WGY3</accession>
<evidence type="ECO:0000259" key="2">
    <source>
        <dbReference type="Pfam" id="PF03028"/>
    </source>
</evidence>
<keyword evidence="1" id="KW-0175">Coiled coil</keyword>